<accession>A0A914IBH1</accession>
<evidence type="ECO:0000256" key="4">
    <source>
        <dbReference type="ARBA" id="ARBA00006221"/>
    </source>
</evidence>
<evidence type="ECO:0000256" key="19">
    <source>
        <dbReference type="ARBA" id="ARBA00023136"/>
    </source>
</evidence>
<dbReference type="NCBIfam" id="TIGR00336">
    <property type="entry name" value="pyrE"/>
    <property type="match status" value="1"/>
</dbReference>
<dbReference type="SMART" id="SM00174">
    <property type="entry name" value="RHO"/>
    <property type="match status" value="1"/>
</dbReference>
<dbReference type="Gene3D" id="3.40.50.2020">
    <property type="match status" value="1"/>
</dbReference>
<dbReference type="GO" id="GO:0044205">
    <property type="term" value="P:'de novo' UMP biosynthetic process"/>
    <property type="evidence" value="ECO:0007669"/>
    <property type="project" value="InterPro"/>
</dbReference>
<evidence type="ECO:0000256" key="3">
    <source>
        <dbReference type="ARBA" id="ARBA00004889"/>
    </source>
</evidence>
<evidence type="ECO:0000256" key="24">
    <source>
        <dbReference type="ARBA" id="ARBA00023329"/>
    </source>
</evidence>
<dbReference type="InterPro" id="IPR014732">
    <property type="entry name" value="OMPdecase"/>
</dbReference>
<evidence type="ECO:0000256" key="6">
    <source>
        <dbReference type="ARBA" id="ARBA00009769"/>
    </source>
</evidence>
<keyword evidence="19" id="KW-0472">Membrane</keyword>
<feature type="binding site" evidence="29">
    <location>
        <position position="460"/>
    </location>
    <ligand>
        <name>substrate</name>
    </ligand>
</feature>
<keyword evidence="24" id="KW-0968">Cytoplasmic vesicle</keyword>
<dbReference type="GO" id="GO:0005794">
    <property type="term" value="C:Golgi apparatus"/>
    <property type="evidence" value="ECO:0007669"/>
    <property type="project" value="UniProtKB-SubCell"/>
</dbReference>
<dbReference type="NCBIfam" id="TIGR01740">
    <property type="entry name" value="pyrF"/>
    <property type="match status" value="1"/>
</dbReference>
<keyword evidence="22" id="KW-0449">Lipoprotein</keyword>
<dbReference type="GO" id="GO:0006207">
    <property type="term" value="P:'de novo' pyrimidine nucleobase biosynthetic process"/>
    <property type="evidence" value="ECO:0007669"/>
    <property type="project" value="InterPro"/>
</dbReference>
<evidence type="ECO:0000256" key="18">
    <source>
        <dbReference type="ARBA" id="ARBA00023134"/>
    </source>
</evidence>
<evidence type="ECO:0000313" key="31">
    <source>
        <dbReference type="Proteomes" id="UP000887572"/>
    </source>
</evidence>
<evidence type="ECO:0000256" key="7">
    <source>
        <dbReference type="ARBA" id="ARBA00011971"/>
    </source>
</evidence>
<keyword evidence="13" id="KW-0808">Transferase</keyword>
<keyword evidence="23" id="KW-0636">Prenylation</keyword>
<keyword evidence="17" id="KW-0333">Golgi apparatus</keyword>
<dbReference type="GO" id="GO:0030670">
    <property type="term" value="C:phagocytic vesicle membrane"/>
    <property type="evidence" value="ECO:0007669"/>
    <property type="project" value="UniProtKB-SubCell"/>
</dbReference>
<dbReference type="InterPro" id="IPR000836">
    <property type="entry name" value="PRTase_dom"/>
</dbReference>
<feature type="active site" description="For OMPdecase activity" evidence="28">
    <location>
        <position position="309"/>
    </location>
</feature>
<keyword evidence="10" id="KW-0488">Methylation</keyword>
<keyword evidence="15" id="KW-0210">Decarboxylase</keyword>
<evidence type="ECO:0000256" key="15">
    <source>
        <dbReference type="ARBA" id="ARBA00022793"/>
    </source>
</evidence>
<dbReference type="InterPro" id="IPR029057">
    <property type="entry name" value="PRTase-like"/>
</dbReference>
<dbReference type="GO" id="GO:0004588">
    <property type="term" value="F:orotate phosphoribosyltransferase activity"/>
    <property type="evidence" value="ECO:0007669"/>
    <property type="project" value="UniProtKB-EC"/>
</dbReference>
<feature type="binding site" evidence="29">
    <location>
        <position position="459"/>
    </location>
    <ligand>
        <name>substrate</name>
    </ligand>
</feature>
<evidence type="ECO:0000256" key="22">
    <source>
        <dbReference type="ARBA" id="ARBA00023288"/>
    </source>
</evidence>
<evidence type="ECO:0000256" key="20">
    <source>
        <dbReference type="ARBA" id="ARBA00023239"/>
    </source>
</evidence>
<dbReference type="SUPFAM" id="SSF52540">
    <property type="entry name" value="P-loop containing nucleoside triphosphate hydrolases"/>
    <property type="match status" value="1"/>
</dbReference>
<feature type="binding site" evidence="29">
    <location>
        <position position="276"/>
    </location>
    <ligand>
        <name>substrate</name>
    </ligand>
</feature>
<comment type="pathway">
    <text evidence="3">Pyrimidine metabolism; UMP biosynthesis via de novo pathway; UMP from orotate: step 1/2.</text>
</comment>
<dbReference type="EC" id="4.1.1.23" evidence="8"/>
<comment type="subcellular location">
    <subcellularLocation>
        <location evidence="1">Cytoplasmic vesicle</location>
        <location evidence="1">Phagosome membrane</location>
    </subcellularLocation>
    <subcellularLocation>
        <location evidence="26">Endomembrane system</location>
        <topology evidence="26">Lipid-anchor</topology>
        <orientation evidence="26">Cytoplasmic side</orientation>
    </subcellularLocation>
    <subcellularLocation>
        <location evidence="25">Golgi apparatus</location>
        <location evidence="25">trans-Golgi network membrane</location>
        <topology evidence="25">Lipid-anchor</topology>
    </subcellularLocation>
</comment>
<comment type="pathway">
    <text evidence="2">Pyrimidine metabolism; UMP biosynthesis via de novo pathway; UMP from orotate: step 2/2.</text>
</comment>
<evidence type="ECO:0000256" key="10">
    <source>
        <dbReference type="ARBA" id="ARBA00022481"/>
    </source>
</evidence>
<dbReference type="CDD" id="cd04725">
    <property type="entry name" value="OMP_decarboxylase_like"/>
    <property type="match status" value="1"/>
</dbReference>
<keyword evidence="11" id="KW-0597">Phosphoprotein</keyword>
<keyword evidence="21" id="KW-0511">Multifunctional enzyme</keyword>
<dbReference type="PROSITE" id="PS51420">
    <property type="entry name" value="RHO"/>
    <property type="match status" value="1"/>
</dbReference>
<dbReference type="PANTHER" id="PTHR19278:SF9">
    <property type="entry name" value="URIDINE 5'-MONOPHOSPHATE SYNTHASE"/>
    <property type="match status" value="1"/>
</dbReference>
<feature type="binding site" evidence="29">
    <location>
        <position position="439"/>
    </location>
    <ligand>
        <name>substrate</name>
    </ligand>
</feature>
<dbReference type="InterPro" id="IPR001806">
    <property type="entry name" value="Small_GTPase"/>
</dbReference>
<dbReference type="SUPFAM" id="SSF51366">
    <property type="entry name" value="Ribulose-phoshate binding barrel"/>
    <property type="match status" value="1"/>
</dbReference>
<keyword evidence="18" id="KW-0342">GTP-binding</keyword>
<dbReference type="GO" id="GO:0004590">
    <property type="term" value="F:orotidine-5'-phosphate decarboxylase activity"/>
    <property type="evidence" value="ECO:0007669"/>
    <property type="project" value="UniProtKB-EC"/>
</dbReference>
<evidence type="ECO:0000256" key="12">
    <source>
        <dbReference type="ARBA" id="ARBA00022676"/>
    </source>
</evidence>
<dbReference type="SMART" id="SM00175">
    <property type="entry name" value="RAB"/>
    <property type="match status" value="1"/>
</dbReference>
<dbReference type="GO" id="GO:0003924">
    <property type="term" value="F:GTPase activity"/>
    <property type="evidence" value="ECO:0007669"/>
    <property type="project" value="InterPro"/>
</dbReference>
<dbReference type="Gene3D" id="3.40.50.300">
    <property type="entry name" value="P-loop containing nucleotide triphosphate hydrolases"/>
    <property type="match status" value="1"/>
</dbReference>
<dbReference type="InterPro" id="IPR005225">
    <property type="entry name" value="Small_GTP-bd"/>
</dbReference>
<dbReference type="InterPro" id="IPR027417">
    <property type="entry name" value="P-loop_NTPase"/>
</dbReference>
<dbReference type="PRINTS" id="PR00449">
    <property type="entry name" value="RASTRNSFRMNG"/>
</dbReference>
<comment type="similarity">
    <text evidence="4">In the N-terminal section; belongs to the purine/pyrimidine phosphoribosyltransferase family.</text>
</comment>
<evidence type="ECO:0000259" key="30">
    <source>
        <dbReference type="SMART" id="SM00934"/>
    </source>
</evidence>
<feature type="binding site" evidence="29">
    <location>
        <position position="254"/>
    </location>
    <ligand>
        <name>substrate</name>
    </ligand>
</feature>
<dbReference type="NCBIfam" id="TIGR00231">
    <property type="entry name" value="small_GTP"/>
    <property type="match status" value="1"/>
</dbReference>
<dbReference type="Pfam" id="PF00071">
    <property type="entry name" value="Ras"/>
    <property type="match status" value="1"/>
</dbReference>
<dbReference type="PANTHER" id="PTHR19278">
    <property type="entry name" value="OROTATE PHOSPHORIBOSYLTRANSFERASE"/>
    <property type="match status" value="1"/>
</dbReference>
<evidence type="ECO:0000256" key="28">
    <source>
        <dbReference type="PIRSR" id="PIRSR614732-1"/>
    </source>
</evidence>
<feature type="active site" description="For OMPdecase activity" evidence="28">
    <location>
        <position position="312"/>
    </location>
</feature>
<dbReference type="SMART" id="SM00176">
    <property type="entry name" value="RAN"/>
    <property type="match status" value="1"/>
</dbReference>
<dbReference type="GO" id="GO:0005525">
    <property type="term" value="F:GTP binding"/>
    <property type="evidence" value="ECO:0007669"/>
    <property type="project" value="UniProtKB-KW"/>
</dbReference>
<feature type="active site" description="For OMPdecase activity" evidence="28">
    <location>
        <position position="307"/>
    </location>
</feature>
<evidence type="ECO:0000256" key="21">
    <source>
        <dbReference type="ARBA" id="ARBA00023268"/>
    </source>
</evidence>
<dbReference type="InterPro" id="IPR004467">
    <property type="entry name" value="Or_phspho_trans_dom"/>
</dbReference>
<evidence type="ECO:0000256" key="8">
    <source>
        <dbReference type="ARBA" id="ARBA00012321"/>
    </source>
</evidence>
<feature type="domain" description="Orotidine 5'-phosphate decarboxylase" evidence="30">
    <location>
        <begin position="248"/>
        <end position="475"/>
    </location>
</feature>
<feature type="binding site" evidence="29">
    <location>
        <position position="370"/>
    </location>
    <ligand>
        <name>substrate</name>
    </ligand>
</feature>
<dbReference type="InterPro" id="IPR023031">
    <property type="entry name" value="OPRT"/>
</dbReference>
<dbReference type="EC" id="2.4.2.10" evidence="7"/>
<dbReference type="CDD" id="cd06223">
    <property type="entry name" value="PRTases_typeI"/>
    <property type="match status" value="1"/>
</dbReference>
<dbReference type="InterPro" id="IPR011060">
    <property type="entry name" value="RibuloseP-bd_barrel"/>
</dbReference>
<dbReference type="HAMAP" id="MF_01208">
    <property type="entry name" value="PyrE"/>
    <property type="match status" value="1"/>
</dbReference>
<keyword evidence="31" id="KW-1185">Reference proteome</keyword>
<dbReference type="SMART" id="SM00173">
    <property type="entry name" value="RAS"/>
    <property type="match status" value="1"/>
</dbReference>
<protein>
    <recommendedName>
        <fullName evidence="27">Ras-related protein Rab-43</fullName>
        <ecNumber evidence="7">2.4.2.10</ecNumber>
        <ecNumber evidence="8">4.1.1.23</ecNumber>
    </recommendedName>
    <alternativeName>
        <fullName evidence="9">Uridine 5'-monophosphate synthase</fullName>
    </alternativeName>
</protein>
<dbReference type="PROSITE" id="PS51419">
    <property type="entry name" value="RAB"/>
    <property type="match status" value="1"/>
</dbReference>
<dbReference type="FunFam" id="3.40.50.300:FF:000803">
    <property type="entry name" value="Ras-related protein Rab-43"/>
    <property type="match status" value="1"/>
</dbReference>
<dbReference type="Gene3D" id="3.20.20.70">
    <property type="entry name" value="Aldolase class I"/>
    <property type="match status" value="1"/>
</dbReference>
<comment type="similarity">
    <text evidence="5">Belongs to the small GTPase superfamily. Rab family.</text>
</comment>
<evidence type="ECO:0000256" key="11">
    <source>
        <dbReference type="ARBA" id="ARBA00022553"/>
    </source>
</evidence>
<evidence type="ECO:0000256" key="13">
    <source>
        <dbReference type="ARBA" id="ARBA00022679"/>
    </source>
</evidence>
<evidence type="ECO:0000256" key="1">
    <source>
        <dbReference type="ARBA" id="ARBA00004580"/>
    </source>
</evidence>
<evidence type="ECO:0000256" key="26">
    <source>
        <dbReference type="ARBA" id="ARBA00046278"/>
    </source>
</evidence>
<keyword evidence="14" id="KW-0547">Nucleotide-binding</keyword>
<evidence type="ECO:0000313" key="32">
    <source>
        <dbReference type="WBParaSite" id="Gr19_v10_g8404.t1"/>
    </source>
</evidence>
<evidence type="ECO:0000256" key="25">
    <source>
        <dbReference type="ARBA" id="ARBA00037864"/>
    </source>
</evidence>
<dbReference type="Pfam" id="PF00156">
    <property type="entry name" value="Pribosyltran"/>
    <property type="match status" value="1"/>
</dbReference>
<dbReference type="PROSITE" id="PS51421">
    <property type="entry name" value="RAS"/>
    <property type="match status" value="1"/>
</dbReference>
<dbReference type="Proteomes" id="UP000887572">
    <property type="component" value="Unplaced"/>
</dbReference>
<organism evidence="31 32">
    <name type="scientific">Globodera rostochiensis</name>
    <name type="common">Golden nematode worm</name>
    <name type="synonym">Heterodera rostochiensis</name>
    <dbReference type="NCBI Taxonomy" id="31243"/>
    <lineage>
        <taxon>Eukaryota</taxon>
        <taxon>Metazoa</taxon>
        <taxon>Ecdysozoa</taxon>
        <taxon>Nematoda</taxon>
        <taxon>Chromadorea</taxon>
        <taxon>Rhabditida</taxon>
        <taxon>Tylenchina</taxon>
        <taxon>Tylenchomorpha</taxon>
        <taxon>Tylenchoidea</taxon>
        <taxon>Heteroderidae</taxon>
        <taxon>Heteroderinae</taxon>
        <taxon>Globodera</taxon>
    </lineage>
</organism>
<sequence length="728" mass="79466">MALDDEKVQKLMEQFEAKGAVELGQFTLKSGQLSPIYVDLRVLVSTPKIMAEAARLLCSAIEALKLDYDYVVGVPYGAITLATLISVTLDKPMLLLRKEAKTYGKRKRIDGLFEAGKSALIIEDVVTSGASVLEAVVALRDAGLRCAHVFCVLDREQGGHEQLQREGITMHSLLRMSSLLNYLERRGTIDASRKAQIVDQLQNPTYAKNESNSSSSAAPSTAVEWAEQFAHGTLNRRLAQIMVTKRTNICLAVDCTRTAQILEVVSVAKEHICALKLHRDIVADFDAQFVAKLHQLATDHQFLIVEDRKFADTGKTMELQLTGGHLPTADWADLVTAHALSGMASIAALKPIVTSPSHRLAGFLLIAQLSTEGALTDGAYATKCAQIGRQCGADLVAGFICQQRCHRGDPEIDDKTKTQFLHWTPGVNLSGASGDGLGQRWRAPAEAVGRDACDIVVVGRGITAADDVGAEAHRYARVARRTAALKRAKIASSTAPAAHPMDPDDSFDYLFKVVLIGDMGIGKTCVVQRFKNGTYIEKQGTTIGVDFTMKTLMVEGKRIKLQIWDTGGQERFRTITQSYYRSANGIILCYDLTCPESFVSLQRWIDDVSKFAVPNVAKILVGTKADLVEEQGSAPAATASSDRVDTLEAEQLCRAHAMLAHLEVSSKQNVNVDTIFHELAHHLKCQYDELGHLDGTAGGRAAADAFRLGYPNTTNLSARWRRCCNYYA</sequence>
<dbReference type="Pfam" id="PF00215">
    <property type="entry name" value="OMPdecase"/>
    <property type="match status" value="1"/>
</dbReference>
<name>A0A914IBH1_GLORO</name>
<proteinExistence type="inferred from homology"/>
<keyword evidence="16" id="KW-0665">Pyrimidine biosynthesis</keyword>
<dbReference type="SUPFAM" id="SSF53271">
    <property type="entry name" value="PRTase-like"/>
    <property type="match status" value="1"/>
</dbReference>
<evidence type="ECO:0000256" key="23">
    <source>
        <dbReference type="ARBA" id="ARBA00023289"/>
    </source>
</evidence>
<evidence type="ECO:0000256" key="16">
    <source>
        <dbReference type="ARBA" id="ARBA00022975"/>
    </source>
</evidence>
<dbReference type="AlphaFoldDB" id="A0A914IBH1"/>
<evidence type="ECO:0000256" key="9">
    <source>
        <dbReference type="ARBA" id="ARBA00015047"/>
    </source>
</evidence>
<keyword evidence="12" id="KW-0328">Glycosyltransferase</keyword>
<dbReference type="SMART" id="SM00934">
    <property type="entry name" value="OMPdecase"/>
    <property type="match status" value="1"/>
</dbReference>
<evidence type="ECO:0000256" key="29">
    <source>
        <dbReference type="PIRSR" id="PIRSR614732-2"/>
    </source>
</evidence>
<reference evidence="32" key="1">
    <citation type="submission" date="2022-11" db="UniProtKB">
        <authorList>
            <consortium name="WormBaseParasite"/>
        </authorList>
    </citation>
    <scope>IDENTIFICATION</scope>
</reference>
<dbReference type="InterPro" id="IPR013785">
    <property type="entry name" value="Aldolase_TIM"/>
</dbReference>
<evidence type="ECO:0000256" key="2">
    <source>
        <dbReference type="ARBA" id="ARBA00004861"/>
    </source>
</evidence>
<evidence type="ECO:0000256" key="17">
    <source>
        <dbReference type="ARBA" id="ARBA00023034"/>
    </source>
</evidence>
<comment type="similarity">
    <text evidence="6">In the C-terminal section; belongs to the OMP decarboxylase family.</text>
</comment>
<dbReference type="InterPro" id="IPR001754">
    <property type="entry name" value="OMPdeCOase_dom"/>
</dbReference>
<evidence type="ECO:0000256" key="27">
    <source>
        <dbReference type="ARBA" id="ARBA00067841"/>
    </source>
</evidence>
<evidence type="ECO:0000256" key="14">
    <source>
        <dbReference type="ARBA" id="ARBA00022741"/>
    </source>
</evidence>
<keyword evidence="20" id="KW-0456">Lyase</keyword>
<evidence type="ECO:0000256" key="5">
    <source>
        <dbReference type="ARBA" id="ARBA00006270"/>
    </source>
</evidence>
<dbReference type="WBParaSite" id="Gr19_v10_g8404.t1">
    <property type="protein sequence ID" value="Gr19_v10_g8404.t1"/>
    <property type="gene ID" value="Gr19_v10_g8404"/>
</dbReference>